<dbReference type="AlphaFoldDB" id="A0A542DX61"/>
<keyword evidence="3" id="KW-1185">Reference proteome</keyword>
<name>A0A542DX61_9MICO</name>
<feature type="transmembrane region" description="Helical" evidence="1">
    <location>
        <begin position="79"/>
        <end position="98"/>
    </location>
</feature>
<evidence type="ECO:0000313" key="2">
    <source>
        <dbReference type="EMBL" id="TQJ07677.1"/>
    </source>
</evidence>
<dbReference type="Proteomes" id="UP000317893">
    <property type="component" value="Unassembled WGS sequence"/>
</dbReference>
<evidence type="ECO:0000313" key="3">
    <source>
        <dbReference type="Proteomes" id="UP000317893"/>
    </source>
</evidence>
<accession>A0A542DX61</accession>
<comment type="caution">
    <text evidence="2">The sequence shown here is derived from an EMBL/GenBank/DDBJ whole genome shotgun (WGS) entry which is preliminary data.</text>
</comment>
<dbReference type="EMBL" id="VFMN01000001">
    <property type="protein sequence ID" value="TQJ07677.1"/>
    <property type="molecule type" value="Genomic_DNA"/>
</dbReference>
<organism evidence="2 3">
    <name type="scientific">Lapillicoccus jejuensis</name>
    <dbReference type="NCBI Taxonomy" id="402171"/>
    <lineage>
        <taxon>Bacteria</taxon>
        <taxon>Bacillati</taxon>
        <taxon>Actinomycetota</taxon>
        <taxon>Actinomycetes</taxon>
        <taxon>Micrococcales</taxon>
        <taxon>Intrasporangiaceae</taxon>
        <taxon>Lapillicoccus</taxon>
    </lineage>
</organism>
<protein>
    <submittedName>
        <fullName evidence="2">Uncharacterized protein</fullName>
    </submittedName>
</protein>
<keyword evidence="1" id="KW-1133">Transmembrane helix</keyword>
<keyword evidence="1" id="KW-0812">Transmembrane</keyword>
<evidence type="ECO:0000256" key="1">
    <source>
        <dbReference type="SAM" id="Phobius"/>
    </source>
</evidence>
<feature type="transmembrane region" description="Helical" evidence="1">
    <location>
        <begin position="118"/>
        <end position="137"/>
    </location>
</feature>
<keyword evidence="1" id="KW-0472">Membrane</keyword>
<sequence>MHAVGAGARLRGPGLWTTSGRYPLWTGHPNPNRTQETPRPKRHRDGQMWGFLCLVDEGEELMSGWVWRGPRAWLPWGRLLLLAAVVNLGVLALVVALTTRLGFAPAAPGASGGDPPGFLWGFWHGLLLPIAFVVSLFRPSVGLDASVHDGHAYDTGFLLGAFVILHWPFARVTRTVHHHHHHHDWTQETPRPP</sequence>
<gene>
    <name evidence="2" type="ORF">FB458_0745</name>
</gene>
<proteinExistence type="predicted"/>
<reference evidence="2 3" key="1">
    <citation type="submission" date="2019-06" db="EMBL/GenBank/DDBJ databases">
        <title>Sequencing the genomes of 1000 actinobacteria strains.</title>
        <authorList>
            <person name="Klenk H.-P."/>
        </authorList>
    </citation>
    <scope>NUCLEOTIDE SEQUENCE [LARGE SCALE GENOMIC DNA]</scope>
    <source>
        <strain evidence="2 3">DSM 18607</strain>
    </source>
</reference>